<protein>
    <recommendedName>
        <fullName evidence="3">PPM-type phosphatase domain-containing protein</fullName>
    </recommendedName>
</protein>
<evidence type="ECO:0000313" key="1">
    <source>
        <dbReference type="EMBL" id="HBJ07715.1"/>
    </source>
</evidence>
<name>A0A354LZM6_9BACT</name>
<accession>A0A354LZM6</accession>
<evidence type="ECO:0000313" key="2">
    <source>
        <dbReference type="Proteomes" id="UP000262954"/>
    </source>
</evidence>
<evidence type="ECO:0008006" key="3">
    <source>
        <dbReference type="Google" id="ProtNLM"/>
    </source>
</evidence>
<dbReference type="RefSeq" id="WP_022389552.1">
    <property type="nucleotide sequence ID" value="NZ_CAUAJF010000045.1"/>
</dbReference>
<reference evidence="1 2" key="1">
    <citation type="journal article" date="2018" name="Nat. Biotechnol.">
        <title>A standardized bacterial taxonomy based on genome phylogeny substantially revises the tree of life.</title>
        <authorList>
            <person name="Parks D.H."/>
            <person name="Chuvochina M."/>
            <person name="Waite D.W."/>
            <person name="Rinke C."/>
            <person name="Skarshewski A."/>
            <person name="Chaumeil P.A."/>
            <person name="Hugenholtz P."/>
        </authorList>
    </citation>
    <scope>NUCLEOTIDE SEQUENCE [LARGE SCALE GENOMIC DNA]</scope>
    <source>
        <strain evidence="1">UBA11482</strain>
    </source>
</reference>
<dbReference type="EMBL" id="DNWC01000026">
    <property type="protein sequence ID" value="HBJ07715.1"/>
    <property type="molecule type" value="Genomic_DNA"/>
</dbReference>
<proteinExistence type="predicted"/>
<comment type="caution">
    <text evidence="1">The sequence shown here is derived from an EMBL/GenBank/DDBJ whole genome shotgun (WGS) entry which is preliminary data.</text>
</comment>
<organism evidence="1 2">
    <name type="scientific">Coprobacter fastidiosus</name>
    <dbReference type="NCBI Taxonomy" id="1099853"/>
    <lineage>
        <taxon>Bacteria</taxon>
        <taxon>Pseudomonadati</taxon>
        <taxon>Bacteroidota</taxon>
        <taxon>Bacteroidia</taxon>
        <taxon>Bacteroidales</taxon>
        <taxon>Barnesiellaceae</taxon>
        <taxon>Coprobacter</taxon>
    </lineage>
</organism>
<dbReference type="AlphaFoldDB" id="A0A354LZM6"/>
<sequence length="281" mass="31877">MSFVIEESFVKGKSLTGLCEDGWVATPDYVVVIDGATSKSDYRIDGVTTGRKAMEIISDEVQRLPSGISASEFVNIINERIIRYYKTNHILDLVEQFPETRLTASVAVYCHSRNEVWLIGDCQCKIGECCFKNNKKIDSILSELRSFVLCSALRDGSSIKELQKRDIGREFIYPMLKRQYLWQNNLDDNSEYRYIVLDGFPVDYALIRIIPVGDRSIVLATDGYFDLYGTLQETEQALCHQIETDPLCIGMGCDKNNKSTKGVLPGNCSFDDRTYVRISCF</sequence>
<dbReference type="Proteomes" id="UP000262954">
    <property type="component" value="Unassembled WGS sequence"/>
</dbReference>
<gene>
    <name evidence="1" type="ORF">DDY73_01805</name>
</gene>